<dbReference type="OrthoDB" id="1681512at2"/>
<keyword evidence="5 6" id="KW-0472">Membrane</keyword>
<feature type="transmembrane region" description="Helical" evidence="6">
    <location>
        <begin position="113"/>
        <end position="135"/>
    </location>
</feature>
<evidence type="ECO:0000313" key="7">
    <source>
        <dbReference type="EMBL" id="VBB08926.1"/>
    </source>
</evidence>
<evidence type="ECO:0000256" key="3">
    <source>
        <dbReference type="ARBA" id="ARBA00022692"/>
    </source>
</evidence>
<feature type="transmembrane region" description="Helical" evidence="6">
    <location>
        <begin position="90"/>
        <end position="107"/>
    </location>
</feature>
<keyword evidence="8" id="KW-1185">Reference proteome</keyword>
<feature type="transmembrane region" description="Helical" evidence="6">
    <location>
        <begin position="53"/>
        <end position="69"/>
    </location>
</feature>
<evidence type="ECO:0000256" key="2">
    <source>
        <dbReference type="ARBA" id="ARBA00022475"/>
    </source>
</evidence>
<keyword evidence="2" id="KW-1003">Cell membrane</keyword>
<keyword evidence="4 6" id="KW-1133">Transmembrane helix</keyword>
<evidence type="ECO:0000256" key="5">
    <source>
        <dbReference type="ARBA" id="ARBA00023136"/>
    </source>
</evidence>
<evidence type="ECO:0000256" key="4">
    <source>
        <dbReference type="ARBA" id="ARBA00022989"/>
    </source>
</evidence>
<name>A0A498R893_9FIRM</name>
<protein>
    <submittedName>
        <fullName evidence="7">Atp synthase protein i</fullName>
    </submittedName>
</protein>
<dbReference type="GO" id="GO:0005886">
    <property type="term" value="C:plasma membrane"/>
    <property type="evidence" value="ECO:0007669"/>
    <property type="project" value="UniProtKB-SubCell"/>
</dbReference>
<sequence length="145" mass="15972">MGQAVFEDGSWKGGRMQEYTIQVRRTLRDLGLWGLITAGGAYVSGLIPLGNGFLIGTATSMVYFLLMCYRVQKSAAYPPAKAVAYMRSGWMIRLTFVILAMILTITLPNINFIGVIAGLFSLHVILFTHAVLSAVKQYGPQHNKK</sequence>
<dbReference type="RefSeq" id="WP_122629762.1">
    <property type="nucleotide sequence ID" value="NZ_UPPP01000104.1"/>
</dbReference>
<comment type="subcellular location">
    <subcellularLocation>
        <location evidence="1">Cell membrane</location>
        <topology evidence="1">Multi-pass membrane protein</topology>
    </subcellularLocation>
</comment>
<accession>A0A498R893</accession>
<evidence type="ECO:0000313" key="8">
    <source>
        <dbReference type="Proteomes" id="UP000277811"/>
    </source>
</evidence>
<dbReference type="Pfam" id="PF03899">
    <property type="entry name" value="ATP-synt_I"/>
    <property type="match status" value="1"/>
</dbReference>
<reference evidence="7 8" key="1">
    <citation type="submission" date="2018-06" db="EMBL/GenBank/DDBJ databases">
        <authorList>
            <person name="Strepis N."/>
        </authorList>
    </citation>
    <scope>NUCLEOTIDE SEQUENCE [LARGE SCALE GENOMIC DNA]</scope>
    <source>
        <strain evidence="7">LUCI</strain>
    </source>
</reference>
<organism evidence="7 8">
    <name type="scientific">Lucifera butyrica</name>
    <dbReference type="NCBI Taxonomy" id="1351585"/>
    <lineage>
        <taxon>Bacteria</taxon>
        <taxon>Bacillati</taxon>
        <taxon>Bacillota</taxon>
        <taxon>Negativicutes</taxon>
        <taxon>Veillonellales</taxon>
        <taxon>Veillonellaceae</taxon>
        <taxon>Lucifera</taxon>
    </lineage>
</organism>
<evidence type="ECO:0000256" key="6">
    <source>
        <dbReference type="SAM" id="Phobius"/>
    </source>
</evidence>
<proteinExistence type="predicted"/>
<dbReference type="InterPro" id="IPR005598">
    <property type="entry name" value="ATP_synth_I"/>
</dbReference>
<dbReference type="EMBL" id="UPPP01000104">
    <property type="protein sequence ID" value="VBB08926.1"/>
    <property type="molecule type" value="Genomic_DNA"/>
</dbReference>
<evidence type="ECO:0000256" key="1">
    <source>
        <dbReference type="ARBA" id="ARBA00004651"/>
    </source>
</evidence>
<keyword evidence="3 6" id="KW-0812">Transmembrane</keyword>
<gene>
    <name evidence="7" type="ORF">LUCI_4209</name>
</gene>
<dbReference type="Proteomes" id="UP000277811">
    <property type="component" value="Unassembled WGS sequence"/>
</dbReference>
<dbReference type="AlphaFoldDB" id="A0A498R893"/>